<feature type="transmembrane region" description="Helical" evidence="5">
    <location>
        <begin position="210"/>
        <end position="242"/>
    </location>
</feature>
<keyword evidence="9" id="KW-1185">Reference proteome</keyword>
<reference evidence="8 9" key="1">
    <citation type="submission" date="2020-04" db="EMBL/GenBank/DDBJ databases">
        <title>Zoogloea sp. G-4-1-14 isolated from soil.</title>
        <authorList>
            <person name="Dahal R.H."/>
        </authorList>
    </citation>
    <scope>NUCLEOTIDE SEQUENCE [LARGE SCALE GENOMIC DNA]</scope>
    <source>
        <strain evidence="8 9">G-4-1-14</strain>
    </source>
</reference>
<keyword evidence="4 5" id="KW-0472">Membrane</keyword>
<evidence type="ECO:0000313" key="8">
    <source>
        <dbReference type="EMBL" id="NML24191.1"/>
    </source>
</evidence>
<dbReference type="InterPro" id="IPR007016">
    <property type="entry name" value="O-antigen_ligase-rel_domated"/>
</dbReference>
<dbReference type="EMBL" id="JABBGA010000001">
    <property type="protein sequence ID" value="NML24191.1"/>
    <property type="molecule type" value="Genomic_DNA"/>
</dbReference>
<evidence type="ECO:0000256" key="4">
    <source>
        <dbReference type="ARBA" id="ARBA00023136"/>
    </source>
</evidence>
<feature type="transmembrane region" description="Helical" evidence="5">
    <location>
        <begin position="332"/>
        <end position="354"/>
    </location>
</feature>
<sequence>MRDLLVLLLFSYGAIKALKNPYYGALLWVWIGVMNPHRLGWGFAYSMPFALLAVAITATSMFAHSKEVRWPSGGPITVLILMVFWMGLTTALAIHPAESASVYVEVLKVMLMVVVTASVVRTREQILGVIGVLVISIGYFGAKGGIFTLTTGGGQRVWGPTASPIEGNNELAVALIVTIPLIYYLILQADTVLRLPVFKPLSKKWFKRGLVVLICLSVFAALGSQSRGALLAISAMSTVFWWRSKSKLTIGLVLLLLAPAAIMFMPDEWTSRMNTIKTYEEDESAMGRINAWTMAFNIANSRLFGAGFVTDSSFVYQMYAPNPNFVIVAHSIYFQILGQHGYIGLFLYLLFWLLTYRTAGRLMLLGKKDPGLEWVVQMGAMFKVSLIGFAVGGAFLSLAYWDMPYYLMVVLVTTELWARRHLSEAGAGLASPPAAKGGAQLAAGRGPAAGGGVIG</sequence>
<protein>
    <submittedName>
        <fullName evidence="8">Putative O-glycosylation ligase, exosortase A system-associated</fullName>
    </submittedName>
</protein>
<feature type="transmembrane region" description="Helical" evidence="5">
    <location>
        <begin position="127"/>
        <end position="151"/>
    </location>
</feature>
<dbReference type="InterPro" id="IPR051533">
    <property type="entry name" value="WaaL-like"/>
</dbReference>
<feature type="transmembrane region" description="Helical" evidence="5">
    <location>
        <begin position="75"/>
        <end position="94"/>
    </location>
</feature>
<feature type="transmembrane region" description="Helical" evidence="5">
    <location>
        <begin position="248"/>
        <end position="265"/>
    </location>
</feature>
<name>A0A848G3D2_9RHOO</name>
<comment type="subcellular location">
    <subcellularLocation>
        <location evidence="1">Membrane</location>
        <topology evidence="1">Multi-pass membrane protein</topology>
    </subcellularLocation>
</comment>
<feature type="transmembrane region" description="Helical" evidence="5">
    <location>
        <begin position="171"/>
        <end position="189"/>
    </location>
</feature>
<dbReference type="PANTHER" id="PTHR37422">
    <property type="entry name" value="TEICHURONIC ACID BIOSYNTHESIS PROTEIN TUAE"/>
    <property type="match status" value="1"/>
</dbReference>
<dbReference type="Pfam" id="PF19358">
    <property type="entry name" value="DUF5935"/>
    <property type="match status" value="1"/>
</dbReference>
<feature type="transmembrane region" description="Helical" evidence="5">
    <location>
        <begin position="100"/>
        <end position="120"/>
    </location>
</feature>
<evidence type="ECO:0000256" key="2">
    <source>
        <dbReference type="ARBA" id="ARBA00022692"/>
    </source>
</evidence>
<evidence type="ECO:0000259" key="7">
    <source>
        <dbReference type="Pfam" id="PF19358"/>
    </source>
</evidence>
<feature type="domain" description="DUF5935" evidence="7">
    <location>
        <begin position="1"/>
        <end position="185"/>
    </location>
</feature>
<dbReference type="NCBIfam" id="TIGR03097">
    <property type="entry name" value="PEP_O_lig_1"/>
    <property type="match status" value="1"/>
</dbReference>
<dbReference type="InterPro" id="IPR045979">
    <property type="entry name" value="DUF5935"/>
</dbReference>
<dbReference type="AlphaFoldDB" id="A0A848G3D2"/>
<evidence type="ECO:0000313" key="9">
    <source>
        <dbReference type="Proteomes" id="UP000580043"/>
    </source>
</evidence>
<feature type="transmembrane region" description="Helical" evidence="5">
    <location>
        <begin position="374"/>
        <end position="401"/>
    </location>
</feature>
<evidence type="ECO:0000256" key="5">
    <source>
        <dbReference type="SAM" id="Phobius"/>
    </source>
</evidence>
<dbReference type="Proteomes" id="UP000580043">
    <property type="component" value="Unassembled WGS sequence"/>
</dbReference>
<keyword evidence="8" id="KW-0436">Ligase</keyword>
<dbReference type="PANTHER" id="PTHR37422:SF13">
    <property type="entry name" value="LIPOPOLYSACCHARIDE BIOSYNTHESIS PROTEIN PA4999-RELATED"/>
    <property type="match status" value="1"/>
</dbReference>
<evidence type="ECO:0000259" key="6">
    <source>
        <dbReference type="Pfam" id="PF04932"/>
    </source>
</evidence>
<keyword evidence="3 5" id="KW-1133">Transmembrane helix</keyword>
<evidence type="ECO:0000256" key="1">
    <source>
        <dbReference type="ARBA" id="ARBA00004141"/>
    </source>
</evidence>
<accession>A0A848G3D2</accession>
<proteinExistence type="predicted"/>
<dbReference type="InterPro" id="IPR017528">
    <property type="entry name" value="CHP03097O-antigen_lig-rel"/>
</dbReference>
<keyword evidence="2 5" id="KW-0812">Transmembrane</keyword>
<organism evidence="8 9">
    <name type="scientific">Zoogloea dura</name>
    <dbReference type="NCBI Taxonomy" id="2728840"/>
    <lineage>
        <taxon>Bacteria</taxon>
        <taxon>Pseudomonadati</taxon>
        <taxon>Pseudomonadota</taxon>
        <taxon>Betaproteobacteria</taxon>
        <taxon>Rhodocyclales</taxon>
        <taxon>Zoogloeaceae</taxon>
        <taxon>Zoogloea</taxon>
    </lineage>
</organism>
<dbReference type="RefSeq" id="WP_169143842.1">
    <property type="nucleotide sequence ID" value="NZ_JABBGA010000001.1"/>
</dbReference>
<dbReference type="GO" id="GO:0016874">
    <property type="term" value="F:ligase activity"/>
    <property type="evidence" value="ECO:0007669"/>
    <property type="project" value="UniProtKB-KW"/>
</dbReference>
<comment type="caution">
    <text evidence="8">The sequence shown here is derived from an EMBL/GenBank/DDBJ whole genome shotgun (WGS) entry which is preliminary data.</text>
</comment>
<dbReference type="GO" id="GO:0016020">
    <property type="term" value="C:membrane"/>
    <property type="evidence" value="ECO:0007669"/>
    <property type="project" value="UniProtKB-SubCell"/>
</dbReference>
<dbReference type="Pfam" id="PF04932">
    <property type="entry name" value="Wzy_C"/>
    <property type="match status" value="1"/>
</dbReference>
<feature type="transmembrane region" description="Helical" evidence="5">
    <location>
        <begin position="41"/>
        <end position="63"/>
    </location>
</feature>
<gene>
    <name evidence="8" type="ORF">HHL15_00395</name>
</gene>
<feature type="domain" description="O-antigen ligase-related" evidence="6">
    <location>
        <begin position="214"/>
        <end position="349"/>
    </location>
</feature>
<evidence type="ECO:0000256" key="3">
    <source>
        <dbReference type="ARBA" id="ARBA00022989"/>
    </source>
</evidence>